<keyword evidence="2" id="KW-1185">Reference proteome</keyword>
<proteinExistence type="predicted"/>
<sequence>MTQRATTTDVSLCIEGTLLDEGTVITVTELTEVCQLSLPQVERMVGEGMLHPRGNRPEQWCFSGLEIKRARRALRLQRDLDLNLAGAALALDLLEEIEQLRDRVRLLEQHLGGLTDVDAR</sequence>
<name>A0ABZ0SES2_9GAMM</name>
<accession>A0ABZ0SES2</accession>
<dbReference type="Gene3D" id="1.10.1660.10">
    <property type="match status" value="1"/>
</dbReference>
<protein>
    <submittedName>
        <fullName evidence="1">Chaperone modulatory protein CbpM</fullName>
    </submittedName>
</protein>
<dbReference type="Pfam" id="PF13591">
    <property type="entry name" value="MerR_2"/>
    <property type="match status" value="1"/>
</dbReference>
<reference evidence="1 2" key="1">
    <citation type="journal article" date="2023" name="Microorganisms">
        <title>Thiorhodovibrio frisius and Trv. litoralis spp. nov., Two Novel Members from a Clade of Fastidious Purple Sulfur Bacteria That Exhibit Unique Red-Shifted Light-Harvesting Capabilities.</title>
        <authorList>
            <person name="Methner A."/>
            <person name="Kuzyk S.B."/>
            <person name="Petersen J."/>
            <person name="Bauer S."/>
            <person name="Brinkmann H."/>
            <person name="Sichau K."/>
            <person name="Wanner G."/>
            <person name="Wolf J."/>
            <person name="Neumann-Schaal M."/>
            <person name="Henke P."/>
            <person name="Tank M."/>
            <person name="Sproer C."/>
            <person name="Bunk B."/>
            <person name="Overmann J."/>
        </authorList>
    </citation>
    <scope>NUCLEOTIDE SEQUENCE [LARGE SCALE GENOMIC DNA]</scope>
    <source>
        <strain evidence="1 2">DSM 6702</strain>
    </source>
</reference>
<gene>
    <name evidence="1" type="primary">cbpM</name>
    <name evidence="1" type="ORF">Thiowin_03692</name>
</gene>
<organism evidence="1 2">
    <name type="scientific">Thiorhodovibrio winogradskyi</name>
    <dbReference type="NCBI Taxonomy" id="77007"/>
    <lineage>
        <taxon>Bacteria</taxon>
        <taxon>Pseudomonadati</taxon>
        <taxon>Pseudomonadota</taxon>
        <taxon>Gammaproteobacteria</taxon>
        <taxon>Chromatiales</taxon>
        <taxon>Chromatiaceae</taxon>
        <taxon>Thiorhodovibrio</taxon>
    </lineage>
</organism>
<dbReference type="RefSeq" id="WP_328984364.1">
    <property type="nucleotide sequence ID" value="NZ_CP121472.1"/>
</dbReference>
<dbReference type="Proteomes" id="UP001432180">
    <property type="component" value="Chromosome"/>
</dbReference>
<evidence type="ECO:0000313" key="1">
    <source>
        <dbReference type="EMBL" id="WPL18612.1"/>
    </source>
</evidence>
<dbReference type="EMBL" id="CP121472">
    <property type="protein sequence ID" value="WPL18612.1"/>
    <property type="molecule type" value="Genomic_DNA"/>
</dbReference>
<evidence type="ECO:0000313" key="2">
    <source>
        <dbReference type="Proteomes" id="UP001432180"/>
    </source>
</evidence>